<evidence type="ECO:0000256" key="6">
    <source>
        <dbReference type="ARBA" id="ARBA00022833"/>
    </source>
</evidence>
<dbReference type="NCBIfam" id="NF008113">
    <property type="entry name" value="PRK10860.1"/>
    <property type="match status" value="1"/>
</dbReference>
<organism evidence="10 11">
    <name type="scientific">Comamonas kerstersii</name>
    <dbReference type="NCBI Taxonomy" id="225992"/>
    <lineage>
        <taxon>Bacteria</taxon>
        <taxon>Pseudomonadati</taxon>
        <taxon>Pseudomonadota</taxon>
        <taxon>Betaproteobacteria</taxon>
        <taxon>Burkholderiales</taxon>
        <taxon>Comamonadaceae</taxon>
        <taxon>Comamonas</taxon>
    </lineage>
</organism>
<dbReference type="OrthoDB" id="9802676at2"/>
<evidence type="ECO:0000256" key="1">
    <source>
        <dbReference type="ARBA" id="ARBA00010669"/>
    </source>
</evidence>
<dbReference type="InterPro" id="IPR058535">
    <property type="entry name" value="MafB19-deam"/>
</dbReference>
<dbReference type="InterPro" id="IPR028883">
    <property type="entry name" value="tRNA_aden_deaminase"/>
</dbReference>
<dbReference type="Gene3D" id="3.40.140.10">
    <property type="entry name" value="Cytidine Deaminase, domain 2"/>
    <property type="match status" value="1"/>
</dbReference>
<feature type="domain" description="CMP/dCMP-type deaminase" evidence="9">
    <location>
        <begin position="6"/>
        <end position="118"/>
    </location>
</feature>
<evidence type="ECO:0000259" key="9">
    <source>
        <dbReference type="PROSITE" id="PS51747"/>
    </source>
</evidence>
<comment type="function">
    <text evidence="8">Catalyzes the deamination of adenosine to inosine at the wobble position 34 of tRNA(Arg2).</text>
</comment>
<dbReference type="InterPro" id="IPR029058">
    <property type="entry name" value="AB_hydrolase_fold"/>
</dbReference>
<dbReference type="Proteomes" id="UP000242792">
    <property type="component" value="Chromosome"/>
</dbReference>
<dbReference type="Pfam" id="PF14437">
    <property type="entry name" value="MafB19-deam"/>
    <property type="match status" value="1"/>
</dbReference>
<dbReference type="GO" id="GO:0002100">
    <property type="term" value="P:tRNA wobble adenosine to inosine editing"/>
    <property type="evidence" value="ECO:0007669"/>
    <property type="project" value="UniProtKB-UniRule"/>
</dbReference>
<dbReference type="SUPFAM" id="SSF53474">
    <property type="entry name" value="alpha/beta-Hydrolases"/>
    <property type="match status" value="1"/>
</dbReference>
<comment type="catalytic activity">
    <reaction evidence="7 8">
        <text>adenosine(34) in tRNA + H2O + H(+) = inosine(34) in tRNA + NH4(+)</text>
        <dbReference type="Rhea" id="RHEA:43168"/>
        <dbReference type="Rhea" id="RHEA-COMP:10373"/>
        <dbReference type="Rhea" id="RHEA-COMP:10374"/>
        <dbReference type="ChEBI" id="CHEBI:15377"/>
        <dbReference type="ChEBI" id="CHEBI:15378"/>
        <dbReference type="ChEBI" id="CHEBI:28938"/>
        <dbReference type="ChEBI" id="CHEBI:74411"/>
        <dbReference type="ChEBI" id="CHEBI:82852"/>
        <dbReference type="EC" id="3.5.4.33"/>
    </reaction>
</comment>
<evidence type="ECO:0000313" key="10">
    <source>
        <dbReference type="EMBL" id="AQZ99377.1"/>
    </source>
</evidence>
<keyword evidence="3 8" id="KW-0819">tRNA processing</keyword>
<evidence type="ECO:0000256" key="8">
    <source>
        <dbReference type="HAMAP-Rule" id="MF_00972"/>
    </source>
</evidence>
<dbReference type="Gene3D" id="3.40.50.1820">
    <property type="entry name" value="alpha/beta hydrolase"/>
    <property type="match status" value="1"/>
</dbReference>
<dbReference type="PRINTS" id="PR00111">
    <property type="entry name" value="ABHYDROLASE"/>
</dbReference>
<dbReference type="GeneID" id="83040633"/>
<proteinExistence type="inferred from homology"/>
<evidence type="ECO:0000256" key="3">
    <source>
        <dbReference type="ARBA" id="ARBA00022694"/>
    </source>
</evidence>
<dbReference type="PANTHER" id="PTHR11079">
    <property type="entry name" value="CYTOSINE DEAMINASE FAMILY MEMBER"/>
    <property type="match status" value="1"/>
</dbReference>
<dbReference type="InterPro" id="IPR000073">
    <property type="entry name" value="AB_hydrolase_1"/>
</dbReference>
<dbReference type="KEGG" id="cke:B5M06_15085"/>
<evidence type="ECO:0000313" key="11">
    <source>
        <dbReference type="Proteomes" id="UP000242792"/>
    </source>
</evidence>
<keyword evidence="5 8" id="KW-0378">Hydrolase</keyword>
<dbReference type="InterPro" id="IPR002125">
    <property type="entry name" value="CMP_dCMP_dom"/>
</dbReference>
<name>A0A1V0BHI9_9BURK</name>
<dbReference type="AlphaFoldDB" id="A0A1V0BHI9"/>
<dbReference type="InterPro" id="IPR016192">
    <property type="entry name" value="APOBEC/CMP_deaminase_Zn-bd"/>
</dbReference>
<evidence type="ECO:0000256" key="4">
    <source>
        <dbReference type="ARBA" id="ARBA00022723"/>
    </source>
</evidence>
<dbReference type="HAMAP" id="MF_00972">
    <property type="entry name" value="tRNA_aden_deaminase"/>
    <property type="match status" value="1"/>
</dbReference>
<gene>
    <name evidence="8" type="primary">tadA</name>
    <name evidence="10" type="ORF">B5M06_15085</name>
</gene>
<reference evidence="10 11" key="1">
    <citation type="submission" date="2017-03" db="EMBL/GenBank/DDBJ databases">
        <title>Rapid Whole Genome Sequencing of Comamonas kerstersii Causing Continuous ambulatory Peritoneal Dialysis-Associated Peritonitis.</title>
        <authorList>
            <person name="Zheng B."/>
        </authorList>
    </citation>
    <scope>NUCLEOTIDE SEQUENCE [LARGE SCALE GENOMIC DNA]</scope>
    <source>
        <strain evidence="10 11">8943</strain>
    </source>
</reference>
<dbReference type="RefSeq" id="WP_080025300.1">
    <property type="nucleotide sequence ID" value="NZ_CP020121.1"/>
</dbReference>
<protein>
    <recommendedName>
        <fullName evidence="8">tRNA-specific adenosine deaminase</fullName>
        <ecNumber evidence="8">3.5.4.33</ecNumber>
    </recommendedName>
</protein>
<evidence type="ECO:0000256" key="5">
    <source>
        <dbReference type="ARBA" id="ARBA00022801"/>
    </source>
</evidence>
<dbReference type="GO" id="GO:0052717">
    <property type="term" value="F:tRNA-specific adenosine-34 deaminase activity"/>
    <property type="evidence" value="ECO:0007669"/>
    <property type="project" value="UniProtKB-UniRule"/>
</dbReference>
<comment type="cofactor">
    <cofactor evidence="8">
        <name>Zn(2+)</name>
        <dbReference type="ChEBI" id="CHEBI:29105"/>
    </cofactor>
    <text evidence="8">Binds 1 zinc ion per subunit.</text>
</comment>
<dbReference type="PROSITE" id="PS00903">
    <property type="entry name" value="CYT_DCMP_DEAMINASES_1"/>
    <property type="match status" value="1"/>
</dbReference>
<keyword evidence="6 8" id="KW-0862">Zinc</keyword>
<feature type="binding site" evidence="8">
    <location>
        <position position="87"/>
    </location>
    <ligand>
        <name>Zn(2+)</name>
        <dbReference type="ChEBI" id="CHEBI:29105"/>
        <note>catalytic</note>
    </ligand>
</feature>
<dbReference type="SUPFAM" id="SSF53927">
    <property type="entry name" value="Cytidine deaminase-like"/>
    <property type="match status" value="1"/>
</dbReference>
<evidence type="ECO:0000256" key="7">
    <source>
        <dbReference type="ARBA" id="ARBA00048045"/>
    </source>
</evidence>
<feature type="binding site" evidence="8">
    <location>
        <position position="57"/>
    </location>
    <ligand>
        <name>Zn(2+)</name>
        <dbReference type="ChEBI" id="CHEBI:29105"/>
        <note>catalytic</note>
    </ligand>
</feature>
<dbReference type="EC" id="3.5.4.33" evidence="8"/>
<accession>A0A1V0BHI9</accession>
<comment type="subunit">
    <text evidence="2 8">Homodimer.</text>
</comment>
<sequence length="467" mass="50575">MTIAFSDHEHWMRHALQLAQQAAAAGEVPVGAVVVKDGQMVGEGRNAPLSCNDPTAHAEVQALRAAAQKLGNYRLDGCTLYVTLEPCTMCSGAMLHARVDTVVYGAAEPKTGAAGSVLNVFGYPALNHQTQVVRGVLAEECAAVMAAFFQQRRAQQRAVALANHPLKDTALRHPDSAFADLPDWPYAPQWRSDLPALGGLRMAVVDEGPRNASMTWLCLHGAASWGYGFRHLVVQWLVAGHRVVVPDLPGFGRSDQPKRDKAHTADGHVQLLQELVQAMDLHQVVLVGEGDGARLGLAVAQAMPERFTGGWLIDSWPDADVPKPLAQWLQAAANKPQWDVVQSMVQAGFWPLGQMQQAPLAIPFAQAGHRAALKAWPRVQAQLPAVPHELLRGWMEQGKCWITRSATNTLMPQAAWEAAWRDTVSALRQYPQALQQTPLFPMVPAQAAISAAQAMEYFGATARAVAS</sequence>
<feature type="active site" description="Proton donor" evidence="8">
    <location>
        <position position="59"/>
    </location>
</feature>
<dbReference type="CDD" id="cd01285">
    <property type="entry name" value="nucleoside_deaminase"/>
    <property type="match status" value="1"/>
</dbReference>
<dbReference type="PROSITE" id="PS51747">
    <property type="entry name" value="CYT_DCMP_DEAMINASES_2"/>
    <property type="match status" value="1"/>
</dbReference>
<feature type="binding site" evidence="8">
    <location>
        <position position="90"/>
    </location>
    <ligand>
        <name>Zn(2+)</name>
        <dbReference type="ChEBI" id="CHEBI:29105"/>
        <note>catalytic</note>
    </ligand>
</feature>
<dbReference type="InterPro" id="IPR016193">
    <property type="entry name" value="Cytidine_deaminase-like"/>
</dbReference>
<dbReference type="PANTHER" id="PTHR11079:SF202">
    <property type="entry name" value="TRNA-SPECIFIC ADENOSINE DEAMINASE"/>
    <property type="match status" value="1"/>
</dbReference>
<dbReference type="EMBL" id="CP020121">
    <property type="protein sequence ID" value="AQZ99377.1"/>
    <property type="molecule type" value="Genomic_DNA"/>
</dbReference>
<dbReference type="Pfam" id="PF00561">
    <property type="entry name" value="Abhydrolase_1"/>
    <property type="match status" value="1"/>
</dbReference>
<dbReference type="GO" id="GO:0008270">
    <property type="term" value="F:zinc ion binding"/>
    <property type="evidence" value="ECO:0007669"/>
    <property type="project" value="UniProtKB-UniRule"/>
</dbReference>
<comment type="similarity">
    <text evidence="1">Belongs to the cytidine and deoxycytidylate deaminase family. ADAT2 subfamily.</text>
</comment>
<keyword evidence="4 8" id="KW-0479">Metal-binding</keyword>
<dbReference type="FunFam" id="3.40.140.10:FF:000005">
    <property type="entry name" value="tRNA-specific adenosine deaminase"/>
    <property type="match status" value="1"/>
</dbReference>
<evidence type="ECO:0000256" key="2">
    <source>
        <dbReference type="ARBA" id="ARBA00011738"/>
    </source>
</evidence>